<dbReference type="AlphaFoldDB" id="A0A2A6Z7Y8"/>
<accession>A0A2A6Z7Y8</accession>
<organism evidence="3 4">
    <name type="scientific">Faecalibacterium langellae</name>
    <dbReference type="NCBI Taxonomy" id="3435293"/>
    <lineage>
        <taxon>Bacteria</taxon>
        <taxon>Bacillati</taxon>
        <taxon>Bacillota</taxon>
        <taxon>Clostridia</taxon>
        <taxon>Eubacteriales</taxon>
        <taxon>Oscillospiraceae</taxon>
        <taxon>Faecalibacterium</taxon>
    </lineage>
</organism>
<sequence length="83" mass="8917">MESTSFTLSVKQEAAPRPKRKAKKRAVWPHLLMQAFLAAVLLYLGIMIAQSASIHTTGAGNVVLAAAALVFTGWKLHDLGADE</sequence>
<keyword evidence="2" id="KW-1133">Transmembrane helix</keyword>
<feature type="compositionally biased region" description="Polar residues" evidence="1">
    <location>
        <begin position="1"/>
        <end position="10"/>
    </location>
</feature>
<evidence type="ECO:0000313" key="4">
    <source>
        <dbReference type="Proteomes" id="UP000220752"/>
    </source>
</evidence>
<keyword evidence="2" id="KW-0472">Membrane</keyword>
<reference evidence="3 4" key="1">
    <citation type="journal article" date="2017" name="Front. Microbiol.">
        <title>New Insights into the Diversity of the Genus Faecalibacterium.</title>
        <authorList>
            <person name="Benevides L."/>
            <person name="Burman S."/>
            <person name="Martin R."/>
            <person name="Robert V."/>
            <person name="Thomas M."/>
            <person name="Miquel S."/>
            <person name="Chain F."/>
            <person name="Sokol H."/>
            <person name="Bermudez-Humaran L.G."/>
            <person name="Morrison M."/>
            <person name="Langella P."/>
            <person name="Azevedo V.A."/>
            <person name="Chatel J.M."/>
            <person name="Soares S."/>
        </authorList>
    </citation>
    <scope>NUCLEOTIDE SEQUENCE [LARGE SCALE GENOMIC DNA]</scope>
    <source>
        <strain evidence="4">CNCM I-4540</strain>
    </source>
</reference>
<keyword evidence="2" id="KW-0812">Transmembrane</keyword>
<gene>
    <name evidence="3" type="ORF">CGS46_13330</name>
</gene>
<proteinExistence type="predicted"/>
<comment type="caution">
    <text evidence="3">The sequence shown here is derived from an EMBL/GenBank/DDBJ whole genome shotgun (WGS) entry which is preliminary data.</text>
</comment>
<evidence type="ECO:0000256" key="2">
    <source>
        <dbReference type="SAM" id="Phobius"/>
    </source>
</evidence>
<evidence type="ECO:0000256" key="1">
    <source>
        <dbReference type="SAM" id="MobiDB-lite"/>
    </source>
</evidence>
<dbReference type="EMBL" id="NMTQ01000037">
    <property type="protein sequence ID" value="PDX57496.1"/>
    <property type="molecule type" value="Genomic_DNA"/>
</dbReference>
<keyword evidence="4" id="KW-1185">Reference proteome</keyword>
<protein>
    <submittedName>
        <fullName evidence="3">Uncharacterized protein</fullName>
    </submittedName>
</protein>
<feature type="region of interest" description="Disordered" evidence="1">
    <location>
        <begin position="1"/>
        <end position="21"/>
    </location>
</feature>
<evidence type="ECO:0000313" key="3">
    <source>
        <dbReference type="EMBL" id="PDX57496.1"/>
    </source>
</evidence>
<feature type="transmembrane region" description="Helical" evidence="2">
    <location>
        <begin position="27"/>
        <end position="48"/>
    </location>
</feature>
<feature type="transmembrane region" description="Helical" evidence="2">
    <location>
        <begin position="54"/>
        <end position="74"/>
    </location>
</feature>
<dbReference type="Proteomes" id="UP000220752">
    <property type="component" value="Unassembled WGS sequence"/>
</dbReference>
<name>A0A2A6Z7Y8_9FIRM</name>